<evidence type="ECO:0000313" key="2">
    <source>
        <dbReference type="EMBL" id="GEC64179.1"/>
    </source>
</evidence>
<evidence type="ECO:0000259" key="1">
    <source>
        <dbReference type="Pfam" id="PF01507"/>
    </source>
</evidence>
<keyword evidence="3" id="KW-1185">Reference proteome</keyword>
<proteinExistence type="predicted"/>
<dbReference type="InterPro" id="IPR014729">
    <property type="entry name" value="Rossmann-like_a/b/a_fold"/>
</dbReference>
<dbReference type="Pfam" id="PF01507">
    <property type="entry name" value="PAPS_reduct"/>
    <property type="match status" value="1"/>
</dbReference>
<evidence type="ECO:0000313" key="3">
    <source>
        <dbReference type="Proteomes" id="UP000319478"/>
    </source>
</evidence>
<gene>
    <name evidence="2" type="ORF">GHA01_20280</name>
</gene>
<name>A0ABQ0SFV7_NOVHA</name>
<dbReference type="InterPro" id="IPR002500">
    <property type="entry name" value="PAPS_reduct_dom"/>
</dbReference>
<dbReference type="PANTHER" id="PTHR43196:SF2">
    <property type="entry name" value="PHOSPHOADENOSINE PHOSPHOSULFATE REDUCTASE"/>
    <property type="match status" value="1"/>
</dbReference>
<dbReference type="RefSeq" id="WP_080937636.1">
    <property type="nucleotide sequence ID" value="NZ_BJNN01000108.1"/>
</dbReference>
<feature type="domain" description="Phosphoadenosine phosphosulphate reductase" evidence="1">
    <location>
        <begin position="139"/>
        <end position="234"/>
    </location>
</feature>
<dbReference type="Proteomes" id="UP000319478">
    <property type="component" value="Unassembled WGS sequence"/>
</dbReference>
<dbReference type="Gene3D" id="3.40.50.620">
    <property type="entry name" value="HUPs"/>
    <property type="match status" value="1"/>
</dbReference>
<sequence>MKPADNDGNPVPSYPRELALPVVSLSGWKDSLATALLAIERHGRDRVRLQYADTGNEHPLVEEYVYEYLPDALGVTIETVRADFSKEIERKRTYIDTVWRDEGVAEDTIKTALEFLVPTGIPFLDLCVWKGRFPSRRAQFCTQELKTRPLTRALFDIARSTNLYVENWQGVRRDESSARKNALVWEDGDCGLWIHRPIATWTAQDTFDIARRHGIKSNPLYSFGCTRVGCMMCINTSKSEISNVQSRWPFVIEKIEKWEFIVRKCSKRQLATFFFFDSKEGRTDIEHYQANNIRQAVAWSQTSRGGQQFDLEHFMPRSECSSQYGLCE</sequence>
<accession>A0ABQ0SFV7</accession>
<protein>
    <recommendedName>
        <fullName evidence="1">Phosphoadenosine phosphosulphate reductase domain-containing protein</fullName>
    </recommendedName>
</protein>
<dbReference type="PANTHER" id="PTHR43196">
    <property type="entry name" value="SULFATE ADENYLYLTRANSFERASE SUBUNIT 2"/>
    <property type="match status" value="1"/>
</dbReference>
<comment type="caution">
    <text evidence="2">The sequence shown here is derived from an EMBL/GenBank/DDBJ whole genome shotgun (WGS) entry which is preliminary data.</text>
</comment>
<dbReference type="InterPro" id="IPR050128">
    <property type="entry name" value="Sulfate_adenylyltrnsfr_sub2"/>
</dbReference>
<reference evidence="2 3" key="1">
    <citation type="submission" date="2019-06" db="EMBL/GenBank/DDBJ databases">
        <title>Whole genome shotgun sequence of Komagataeibacter hansenii NBRC 14820.</title>
        <authorList>
            <person name="Hosoyama A."/>
            <person name="Uohara A."/>
            <person name="Ohji S."/>
            <person name="Ichikawa N."/>
        </authorList>
    </citation>
    <scope>NUCLEOTIDE SEQUENCE [LARGE SCALE GENOMIC DNA]</scope>
    <source>
        <strain evidence="2 3">NBRC 14820</strain>
    </source>
</reference>
<organism evidence="2 3">
    <name type="scientific">Novacetimonas hansenii</name>
    <name type="common">Komagataeibacter hansenii</name>
    <dbReference type="NCBI Taxonomy" id="436"/>
    <lineage>
        <taxon>Bacteria</taxon>
        <taxon>Pseudomonadati</taxon>
        <taxon>Pseudomonadota</taxon>
        <taxon>Alphaproteobacteria</taxon>
        <taxon>Acetobacterales</taxon>
        <taxon>Acetobacteraceae</taxon>
        <taxon>Novacetimonas</taxon>
    </lineage>
</organism>
<dbReference type="SUPFAM" id="SSF52402">
    <property type="entry name" value="Adenine nucleotide alpha hydrolases-like"/>
    <property type="match status" value="1"/>
</dbReference>
<dbReference type="EMBL" id="BJNN01000108">
    <property type="protein sequence ID" value="GEC64179.1"/>
    <property type="molecule type" value="Genomic_DNA"/>
</dbReference>